<dbReference type="InterPro" id="IPR040256">
    <property type="entry name" value="At4g02000-like"/>
</dbReference>
<evidence type="ECO:0000256" key="1">
    <source>
        <dbReference type="PROSITE-ProRule" id="PRU00047"/>
    </source>
</evidence>
<keyword evidence="1" id="KW-0479">Metal-binding</keyword>
<dbReference type="OrthoDB" id="1750790at2759"/>
<feature type="transmembrane region" description="Helical" evidence="3">
    <location>
        <begin position="576"/>
        <end position="598"/>
    </location>
</feature>
<dbReference type="Gene3D" id="3.60.10.10">
    <property type="entry name" value="Endonuclease/exonuclease/phosphatase"/>
    <property type="match status" value="1"/>
</dbReference>
<dbReference type="GO" id="GO:0008270">
    <property type="term" value="F:zinc ion binding"/>
    <property type="evidence" value="ECO:0007669"/>
    <property type="project" value="UniProtKB-KW"/>
</dbReference>
<feature type="compositionally biased region" description="Low complexity" evidence="2">
    <location>
        <begin position="247"/>
        <end position="260"/>
    </location>
</feature>
<keyword evidence="6" id="KW-1185">Reference proteome</keyword>
<dbReference type="InterPro" id="IPR025558">
    <property type="entry name" value="DUF4283"/>
</dbReference>
<feature type="compositionally biased region" description="Polar residues" evidence="2">
    <location>
        <begin position="363"/>
        <end position="393"/>
    </location>
</feature>
<dbReference type="Pfam" id="PF14111">
    <property type="entry name" value="DUF4283"/>
    <property type="match status" value="1"/>
</dbReference>
<keyword evidence="3" id="KW-1133">Transmembrane helix</keyword>
<keyword evidence="1" id="KW-0862">Zinc</keyword>
<protein>
    <recommendedName>
        <fullName evidence="4">CCHC-type domain-containing protein</fullName>
    </recommendedName>
</protein>
<feature type="compositionally biased region" description="Polar residues" evidence="2">
    <location>
        <begin position="214"/>
        <end position="246"/>
    </location>
</feature>
<dbReference type="Pfam" id="PF14392">
    <property type="entry name" value="zf-CCHC_4"/>
    <property type="match status" value="1"/>
</dbReference>
<organism evidence="5 6">
    <name type="scientific">Artemisia annua</name>
    <name type="common">Sweet wormwood</name>
    <dbReference type="NCBI Taxonomy" id="35608"/>
    <lineage>
        <taxon>Eukaryota</taxon>
        <taxon>Viridiplantae</taxon>
        <taxon>Streptophyta</taxon>
        <taxon>Embryophyta</taxon>
        <taxon>Tracheophyta</taxon>
        <taxon>Spermatophyta</taxon>
        <taxon>Magnoliopsida</taxon>
        <taxon>eudicotyledons</taxon>
        <taxon>Gunneridae</taxon>
        <taxon>Pentapetalae</taxon>
        <taxon>asterids</taxon>
        <taxon>campanulids</taxon>
        <taxon>Asterales</taxon>
        <taxon>Asteraceae</taxon>
        <taxon>Asteroideae</taxon>
        <taxon>Anthemideae</taxon>
        <taxon>Artemisiinae</taxon>
        <taxon>Artemisia</taxon>
    </lineage>
</organism>
<dbReference type="STRING" id="35608.A0A2U1KH44"/>
<dbReference type="InterPro" id="IPR025836">
    <property type="entry name" value="Zn_knuckle_CX2CX4HX4C"/>
</dbReference>
<name>A0A2U1KH44_ARTAN</name>
<keyword evidence="1" id="KW-0863">Zinc-finger</keyword>
<gene>
    <name evidence="5" type="ORF">CTI12_AA602610</name>
</gene>
<evidence type="ECO:0000256" key="3">
    <source>
        <dbReference type="SAM" id="Phobius"/>
    </source>
</evidence>
<dbReference type="EMBL" id="PKPP01018824">
    <property type="protein sequence ID" value="PWA36086.1"/>
    <property type="molecule type" value="Genomic_DNA"/>
</dbReference>
<dbReference type="InterPro" id="IPR036691">
    <property type="entry name" value="Endo/exonu/phosph_ase_sf"/>
</dbReference>
<accession>A0A2U1KH44</accession>
<dbReference type="PANTHER" id="PTHR31286:SF178">
    <property type="entry name" value="DUF4283 DOMAIN-CONTAINING PROTEIN"/>
    <property type="match status" value="1"/>
</dbReference>
<dbReference type="Proteomes" id="UP000245207">
    <property type="component" value="Unassembled WGS sequence"/>
</dbReference>
<evidence type="ECO:0000259" key="4">
    <source>
        <dbReference type="PROSITE" id="PS50158"/>
    </source>
</evidence>
<evidence type="ECO:0000313" key="6">
    <source>
        <dbReference type="Proteomes" id="UP000245207"/>
    </source>
</evidence>
<dbReference type="GO" id="GO:0003676">
    <property type="term" value="F:nucleic acid binding"/>
    <property type="evidence" value="ECO:0007669"/>
    <property type="project" value="InterPro"/>
</dbReference>
<feature type="domain" description="CCHC-type" evidence="4">
    <location>
        <begin position="179"/>
        <end position="192"/>
    </location>
</feature>
<dbReference type="PANTHER" id="PTHR31286">
    <property type="entry name" value="GLYCINE-RICH CELL WALL STRUCTURAL PROTEIN 1.8-LIKE"/>
    <property type="match status" value="1"/>
</dbReference>
<keyword evidence="3" id="KW-0472">Membrane</keyword>
<feature type="region of interest" description="Disordered" evidence="2">
    <location>
        <begin position="357"/>
        <end position="394"/>
    </location>
</feature>
<keyword evidence="3" id="KW-0812">Transmembrane</keyword>
<dbReference type="AlphaFoldDB" id="A0A2U1KH44"/>
<dbReference type="PROSITE" id="PS50158">
    <property type="entry name" value="ZF_CCHC"/>
    <property type="match status" value="1"/>
</dbReference>
<evidence type="ECO:0000256" key="2">
    <source>
        <dbReference type="SAM" id="MobiDB-lite"/>
    </source>
</evidence>
<feature type="region of interest" description="Disordered" evidence="2">
    <location>
        <begin position="214"/>
        <end position="262"/>
    </location>
</feature>
<evidence type="ECO:0000313" key="5">
    <source>
        <dbReference type="EMBL" id="PWA36086.1"/>
    </source>
</evidence>
<dbReference type="InterPro" id="IPR001878">
    <property type="entry name" value="Znf_CCHC"/>
</dbReference>
<comment type="caution">
    <text evidence="5">The sequence shown here is derived from an EMBL/GenBank/DDBJ whole genome shotgun (WGS) entry which is preliminary data.</text>
</comment>
<proteinExistence type="predicted"/>
<reference evidence="5 6" key="1">
    <citation type="journal article" date="2018" name="Mol. Plant">
        <title>The genome of Artemisia annua provides insight into the evolution of Asteraceae family and artemisinin biosynthesis.</title>
        <authorList>
            <person name="Shen Q."/>
            <person name="Zhang L."/>
            <person name="Liao Z."/>
            <person name="Wang S."/>
            <person name="Yan T."/>
            <person name="Shi P."/>
            <person name="Liu M."/>
            <person name="Fu X."/>
            <person name="Pan Q."/>
            <person name="Wang Y."/>
            <person name="Lv Z."/>
            <person name="Lu X."/>
            <person name="Zhang F."/>
            <person name="Jiang W."/>
            <person name="Ma Y."/>
            <person name="Chen M."/>
            <person name="Hao X."/>
            <person name="Li L."/>
            <person name="Tang Y."/>
            <person name="Lv G."/>
            <person name="Zhou Y."/>
            <person name="Sun X."/>
            <person name="Brodelius P.E."/>
            <person name="Rose J.K.C."/>
            <person name="Tang K."/>
        </authorList>
    </citation>
    <scope>NUCLEOTIDE SEQUENCE [LARGE SCALE GENOMIC DNA]</scope>
    <source>
        <strain evidence="6">cv. Huhao1</strain>
        <tissue evidence="5">Leaf</tissue>
    </source>
</reference>
<dbReference type="SUPFAM" id="SSF56219">
    <property type="entry name" value="DNase I-like"/>
    <property type="match status" value="1"/>
</dbReference>
<sequence>MASSPNLCLVGKIFLDNRKLSREVVSSIVKSAWRYCSLTSVHQWENNHFLFTFSQERDLQKVLCDGPWFIKGHCLVLHPLDPNVHITEMDFTHADFWVQAHGLPFGKLTKSFATEIAPKVGTLIDVDCDVDGFQFDRSFLRFKVKVNLRRPLCPGFKLPREGYDDLWINFKYERLGDFCYNCGRLGHDVDSCGFECDSAISRVGVGLRTSRFISPPSSQRGHIPSQNATTQPHTHPSSSGNSSTDMQTPSPTQSPRTTVPLLCCDSTSTSVENSQSAHHILNNNLSGSSQVPINVHTNLSPAIQLQVNVPNNPQVPIYFVTEPAESPPQTPQRNQNELMLYEDLNIVEESLSRLSVKRKHENTAQSTSATKKQKKCQVSAQNPKNPVSVSPKQVTKKYIASRNKQKRSSIVENLDNVVDVPIDVISVNPSLSIAGVVAAPNQPQDPFGSASDKQGGSLYTSRSVEEFQSFLFASELFEIPYKGLSYTWDNKRDADANIRERIDRALCNDILLETFPYHTLIHHPLIGSDHAPLLYNTSPSVRRRKAFRFESMWTTDEACEDTIRKSWDDSTGSDHILVKVLAPLGYGIAFFMVVIFFFKELGGRSQVGKIYLFGRKSGFHTRKTFTSVIHVVRF</sequence>